<keyword evidence="3 6" id="KW-0238">DNA-binding</keyword>
<dbReference type="AlphaFoldDB" id="A0A8T2P1C6"/>
<feature type="compositionally biased region" description="Polar residues" evidence="8">
    <location>
        <begin position="191"/>
        <end position="215"/>
    </location>
</feature>
<dbReference type="GO" id="GO:0000981">
    <property type="term" value="F:DNA-binding transcription factor activity, RNA polymerase II-specific"/>
    <property type="evidence" value="ECO:0007669"/>
    <property type="project" value="InterPro"/>
</dbReference>
<dbReference type="Gene3D" id="1.10.10.60">
    <property type="entry name" value="Homeodomain-like"/>
    <property type="match status" value="1"/>
</dbReference>
<dbReference type="SUPFAM" id="SSF46689">
    <property type="entry name" value="Homeodomain-like"/>
    <property type="match status" value="1"/>
</dbReference>
<dbReference type="InterPro" id="IPR001356">
    <property type="entry name" value="HD"/>
</dbReference>
<dbReference type="GO" id="GO:0045944">
    <property type="term" value="P:positive regulation of transcription by RNA polymerase II"/>
    <property type="evidence" value="ECO:0007669"/>
    <property type="project" value="TreeGrafter"/>
</dbReference>
<keyword evidence="11" id="KW-1185">Reference proteome</keyword>
<evidence type="ECO:0000313" key="10">
    <source>
        <dbReference type="EMBL" id="KAG9345161.1"/>
    </source>
</evidence>
<dbReference type="PROSITE" id="PS50071">
    <property type="entry name" value="HOMEOBOX_2"/>
    <property type="match status" value="1"/>
</dbReference>
<reference evidence="10" key="1">
    <citation type="thesis" date="2021" institute="BYU ScholarsArchive" country="Provo, UT, USA">
        <title>Applications of and Algorithms for Genome Assembly and Genomic Analyses with an Emphasis on Marine Teleosts.</title>
        <authorList>
            <person name="Pickett B.D."/>
        </authorList>
    </citation>
    <scope>NUCLEOTIDE SEQUENCE</scope>
    <source>
        <strain evidence="10">HI-2016</strain>
    </source>
</reference>
<evidence type="ECO:0000256" key="3">
    <source>
        <dbReference type="ARBA" id="ARBA00023125"/>
    </source>
</evidence>
<dbReference type="PANTHER" id="PTHR45771:SF6">
    <property type="entry name" value="HOMEOTIC PROTEIN SEX COMBS REDUCED"/>
    <property type="match status" value="1"/>
</dbReference>
<evidence type="ECO:0000313" key="11">
    <source>
        <dbReference type="Proteomes" id="UP000824540"/>
    </source>
</evidence>
<feature type="domain" description="Homeobox" evidence="9">
    <location>
        <begin position="128"/>
        <end position="188"/>
    </location>
</feature>
<evidence type="ECO:0000256" key="7">
    <source>
        <dbReference type="RuleBase" id="RU000682"/>
    </source>
</evidence>
<dbReference type="InterPro" id="IPR020479">
    <property type="entry name" value="HD_metazoa"/>
</dbReference>
<keyword evidence="5 6" id="KW-0539">Nucleus</keyword>
<evidence type="ECO:0000256" key="4">
    <source>
        <dbReference type="ARBA" id="ARBA00023155"/>
    </source>
</evidence>
<keyword evidence="2" id="KW-0217">Developmental protein</keyword>
<comment type="caution">
    <text evidence="10">The sequence shown here is derived from an EMBL/GenBank/DDBJ whole genome shotgun (WGS) entry which is preliminary data.</text>
</comment>
<feature type="DNA-binding region" description="Homeobox" evidence="6">
    <location>
        <begin position="130"/>
        <end position="189"/>
    </location>
</feature>
<evidence type="ECO:0000256" key="2">
    <source>
        <dbReference type="ARBA" id="ARBA00022473"/>
    </source>
</evidence>
<name>A0A8T2P1C6_9TELE</name>
<dbReference type="EMBL" id="JAFBMS010000018">
    <property type="protein sequence ID" value="KAG9345161.1"/>
    <property type="molecule type" value="Genomic_DNA"/>
</dbReference>
<dbReference type="GO" id="GO:0005654">
    <property type="term" value="C:nucleoplasm"/>
    <property type="evidence" value="ECO:0007669"/>
    <property type="project" value="TreeGrafter"/>
</dbReference>
<dbReference type="PROSITE" id="PS00027">
    <property type="entry name" value="HOMEOBOX_1"/>
    <property type="match status" value="1"/>
</dbReference>
<organism evidence="10 11">
    <name type="scientific">Albula glossodonta</name>
    <name type="common">roundjaw bonefish</name>
    <dbReference type="NCBI Taxonomy" id="121402"/>
    <lineage>
        <taxon>Eukaryota</taxon>
        <taxon>Metazoa</taxon>
        <taxon>Chordata</taxon>
        <taxon>Craniata</taxon>
        <taxon>Vertebrata</taxon>
        <taxon>Euteleostomi</taxon>
        <taxon>Actinopterygii</taxon>
        <taxon>Neopterygii</taxon>
        <taxon>Teleostei</taxon>
        <taxon>Albuliformes</taxon>
        <taxon>Albulidae</taxon>
        <taxon>Albula</taxon>
    </lineage>
</organism>
<evidence type="ECO:0000259" key="9">
    <source>
        <dbReference type="PROSITE" id="PS50071"/>
    </source>
</evidence>
<keyword evidence="4 6" id="KW-0371">Homeobox</keyword>
<dbReference type="SMART" id="SM00389">
    <property type="entry name" value="HOX"/>
    <property type="match status" value="1"/>
</dbReference>
<dbReference type="InterPro" id="IPR050609">
    <property type="entry name" value="Antp_homeobox_Deformed_sf"/>
</dbReference>
<dbReference type="GO" id="GO:0000978">
    <property type="term" value="F:RNA polymerase II cis-regulatory region sequence-specific DNA binding"/>
    <property type="evidence" value="ECO:0007669"/>
    <property type="project" value="TreeGrafter"/>
</dbReference>
<dbReference type="Pfam" id="PF00046">
    <property type="entry name" value="Homeodomain"/>
    <property type="match status" value="1"/>
</dbReference>
<evidence type="ECO:0000256" key="8">
    <source>
        <dbReference type="SAM" id="MobiDB-lite"/>
    </source>
</evidence>
<protein>
    <recommendedName>
        <fullName evidence="9">Homeobox domain-containing protein</fullName>
    </recommendedName>
</protein>
<evidence type="ECO:0000256" key="5">
    <source>
        <dbReference type="ARBA" id="ARBA00023242"/>
    </source>
</evidence>
<dbReference type="Proteomes" id="UP000824540">
    <property type="component" value="Unassembled WGS sequence"/>
</dbReference>
<accession>A0A8T2P1C6</accession>
<dbReference type="InterPro" id="IPR009057">
    <property type="entry name" value="Homeodomain-like_sf"/>
</dbReference>
<comment type="subcellular location">
    <subcellularLocation>
        <location evidence="1 6 7">Nucleus</location>
    </subcellularLocation>
</comment>
<evidence type="ECO:0000256" key="6">
    <source>
        <dbReference type="PROSITE-ProRule" id="PRU00108"/>
    </source>
</evidence>
<dbReference type="OrthoDB" id="6159439at2759"/>
<evidence type="ECO:0000256" key="1">
    <source>
        <dbReference type="ARBA" id="ARBA00004123"/>
    </source>
</evidence>
<dbReference type="CDD" id="cd00086">
    <property type="entry name" value="homeodomain"/>
    <property type="match status" value="1"/>
</dbReference>
<sequence length="244" mass="28245">MSSYLVNTSYTEPSCEELPPNGYISPSSCFYEGPKDTRFSEHEELLHGHDRTEPRCGDKSSVLCQDDFTERRQSILLSHWTQKNDSEIDLTNRSFCCCTSVQNIQKPVVYSWMKKAQDKRAQPGYSGGGTKRSRTAFTRQVLLELEKEFHFNRYLTRCRRLEIAHALCLSERQVKIWFQNRRMKWKKDNKLPNTTTCSARPSSGKQQIKTSSQLSKEAIGGEASRDCRRQCYTTRVSAPCQFQK</sequence>
<dbReference type="InterPro" id="IPR017970">
    <property type="entry name" value="Homeobox_CS"/>
</dbReference>
<dbReference type="PANTHER" id="PTHR45771">
    <property type="entry name" value="HOMEOTIC PROTEIN DEFORMED"/>
    <property type="match status" value="1"/>
</dbReference>
<gene>
    <name evidence="10" type="ORF">JZ751_009704</name>
</gene>
<dbReference type="GO" id="GO:0009952">
    <property type="term" value="P:anterior/posterior pattern specification"/>
    <property type="evidence" value="ECO:0007669"/>
    <property type="project" value="TreeGrafter"/>
</dbReference>
<feature type="region of interest" description="Disordered" evidence="8">
    <location>
        <begin position="189"/>
        <end position="225"/>
    </location>
</feature>
<proteinExistence type="predicted"/>
<dbReference type="PRINTS" id="PR00024">
    <property type="entry name" value="HOMEOBOX"/>
</dbReference>